<gene>
    <name evidence="2" type="ORF">J5U18_11015</name>
</gene>
<keyword evidence="3" id="KW-1185">Reference proteome</keyword>
<feature type="transmembrane region" description="Helical" evidence="1">
    <location>
        <begin position="28"/>
        <end position="46"/>
    </location>
</feature>
<keyword evidence="1" id="KW-0812">Transmembrane</keyword>
<dbReference type="Proteomes" id="UP000679691">
    <property type="component" value="Unassembled WGS sequence"/>
</dbReference>
<dbReference type="EMBL" id="JAGKSB010000013">
    <property type="protein sequence ID" value="MBP3944081.1"/>
    <property type="molecule type" value="Genomic_DNA"/>
</dbReference>
<dbReference type="GO" id="GO:0003677">
    <property type="term" value="F:DNA binding"/>
    <property type="evidence" value="ECO:0007669"/>
    <property type="project" value="InterPro"/>
</dbReference>
<proteinExistence type="predicted"/>
<protein>
    <recommendedName>
        <fullName evidence="4">HTH luxR-type domain-containing protein</fullName>
    </recommendedName>
</protein>
<sequence length="176" mass="20642">MTVLYYLMEFALIDAYEIKNSTIIQQSIWIIYGHTVVVICLTGWYFHRKSGLFLRVYKQKISQIANRSSMQEQDLKATFLIELADLIELAKNDDMSLIPKFNTVYPLFHDKLWALNPKLSALEYKCCILLFLKFSTKDIASSNHISVRSVQTRKNRLRKHFDLSADTDLYHWIANL</sequence>
<keyword evidence="1" id="KW-1133">Transmembrane helix</keyword>
<evidence type="ECO:0000313" key="2">
    <source>
        <dbReference type="EMBL" id="MBP3944081.1"/>
    </source>
</evidence>
<dbReference type="AlphaFoldDB" id="A0A8T4HHF3"/>
<dbReference type="SUPFAM" id="SSF46894">
    <property type="entry name" value="C-terminal effector domain of the bipartite response regulators"/>
    <property type="match status" value="1"/>
</dbReference>
<dbReference type="InterPro" id="IPR036388">
    <property type="entry name" value="WH-like_DNA-bd_sf"/>
</dbReference>
<name>A0A8T4HHF3_9SPHI</name>
<evidence type="ECO:0000256" key="1">
    <source>
        <dbReference type="SAM" id="Phobius"/>
    </source>
</evidence>
<organism evidence="2 3">
    <name type="scientific">Rhinopithecimicrobium faecis</name>
    <dbReference type="NCBI Taxonomy" id="2820698"/>
    <lineage>
        <taxon>Bacteria</taxon>
        <taxon>Pseudomonadati</taxon>
        <taxon>Bacteroidota</taxon>
        <taxon>Sphingobacteriia</taxon>
        <taxon>Sphingobacteriales</taxon>
        <taxon>Sphingobacteriaceae</taxon>
        <taxon>Rhinopithecimicrobium</taxon>
    </lineage>
</organism>
<evidence type="ECO:0000313" key="3">
    <source>
        <dbReference type="Proteomes" id="UP000679691"/>
    </source>
</evidence>
<dbReference type="RefSeq" id="WP_353547587.1">
    <property type="nucleotide sequence ID" value="NZ_JAGKSB010000013.1"/>
</dbReference>
<reference evidence="2" key="1">
    <citation type="submission" date="2021-03" db="EMBL/GenBank/DDBJ databases">
        <authorList>
            <person name="Lu T."/>
            <person name="Wang Q."/>
            <person name="Han X."/>
        </authorList>
    </citation>
    <scope>NUCLEOTIDE SEQUENCE</scope>
    <source>
        <strain evidence="2">WQ 2009</strain>
    </source>
</reference>
<keyword evidence="1" id="KW-0472">Membrane</keyword>
<accession>A0A8T4HHF3</accession>
<evidence type="ECO:0008006" key="4">
    <source>
        <dbReference type="Google" id="ProtNLM"/>
    </source>
</evidence>
<dbReference type="GO" id="GO:0006355">
    <property type="term" value="P:regulation of DNA-templated transcription"/>
    <property type="evidence" value="ECO:0007669"/>
    <property type="project" value="InterPro"/>
</dbReference>
<comment type="caution">
    <text evidence="2">The sequence shown here is derived from an EMBL/GenBank/DDBJ whole genome shotgun (WGS) entry which is preliminary data.</text>
</comment>
<dbReference type="Gene3D" id="1.10.10.10">
    <property type="entry name" value="Winged helix-like DNA-binding domain superfamily/Winged helix DNA-binding domain"/>
    <property type="match status" value="1"/>
</dbReference>
<dbReference type="InterPro" id="IPR016032">
    <property type="entry name" value="Sig_transdc_resp-reg_C-effctor"/>
</dbReference>